<sequence length="376" mass="42710">MDETASSISQLSVSQKPPSKAGDTDHQSEGSTCPSTPATTQQDGQDIDPELGPCPYASKPVTSSERVAADGNLMKRSKRTDRLRKRQEKLATKKAAKRTQGLGLFDLPGELLLNVLSFLTPSQVHVLMQTCHALREFILQEEDALSREIIRRHYSVLARCLQPPVLLDAIDDVAVRRALQHPERISSNGYRMFQHIPTPSPEILCTCFTCISRWNALALTLDFAHWQRNLDAGEPIPLIPRGTNPAWNTDLLAAHEATLLRAVRLPLMYARVLEQHLVSTTRAIRRHGENKGNRRRRFRLTAEDEATGTDAFLERSGPPTVDFPFHRDNYYMLEAYLPNRGWSSTEQRWMYLPDWHSRDLEWIVNRWGEAQSLEGQ</sequence>
<feature type="domain" description="F-box" evidence="2">
    <location>
        <begin position="101"/>
        <end position="149"/>
    </location>
</feature>
<dbReference type="InterPro" id="IPR036047">
    <property type="entry name" value="F-box-like_dom_sf"/>
</dbReference>
<gene>
    <name evidence="3" type="ORF">B0T11DRAFT_326400</name>
</gene>
<reference evidence="3" key="1">
    <citation type="journal article" date="2021" name="Nat. Commun.">
        <title>Genetic determinants of endophytism in the Arabidopsis root mycobiome.</title>
        <authorList>
            <person name="Mesny F."/>
            <person name="Miyauchi S."/>
            <person name="Thiergart T."/>
            <person name="Pickel B."/>
            <person name="Atanasova L."/>
            <person name="Karlsson M."/>
            <person name="Huettel B."/>
            <person name="Barry K.W."/>
            <person name="Haridas S."/>
            <person name="Chen C."/>
            <person name="Bauer D."/>
            <person name="Andreopoulos W."/>
            <person name="Pangilinan J."/>
            <person name="LaButti K."/>
            <person name="Riley R."/>
            <person name="Lipzen A."/>
            <person name="Clum A."/>
            <person name="Drula E."/>
            <person name="Henrissat B."/>
            <person name="Kohler A."/>
            <person name="Grigoriev I.V."/>
            <person name="Martin F.M."/>
            <person name="Hacquard S."/>
        </authorList>
    </citation>
    <scope>NUCLEOTIDE SEQUENCE</scope>
    <source>
        <strain evidence="3">MPI-CAGE-AT-0016</strain>
    </source>
</reference>
<protein>
    <recommendedName>
        <fullName evidence="2">F-box domain-containing protein</fullName>
    </recommendedName>
</protein>
<organism evidence="3 4">
    <name type="scientific">Plectosphaerella cucumerina</name>
    <dbReference type="NCBI Taxonomy" id="40658"/>
    <lineage>
        <taxon>Eukaryota</taxon>
        <taxon>Fungi</taxon>
        <taxon>Dikarya</taxon>
        <taxon>Ascomycota</taxon>
        <taxon>Pezizomycotina</taxon>
        <taxon>Sordariomycetes</taxon>
        <taxon>Hypocreomycetidae</taxon>
        <taxon>Glomerellales</taxon>
        <taxon>Plectosphaerellaceae</taxon>
        <taxon>Plectosphaerella</taxon>
    </lineage>
</organism>
<dbReference type="SUPFAM" id="SSF81383">
    <property type="entry name" value="F-box domain"/>
    <property type="match status" value="1"/>
</dbReference>
<proteinExistence type="predicted"/>
<dbReference type="AlphaFoldDB" id="A0A8K0TRM3"/>
<evidence type="ECO:0000256" key="1">
    <source>
        <dbReference type="SAM" id="MobiDB-lite"/>
    </source>
</evidence>
<accession>A0A8K0TRM3</accession>
<dbReference type="EMBL" id="JAGPXD010000002">
    <property type="protein sequence ID" value="KAH7368199.1"/>
    <property type="molecule type" value="Genomic_DNA"/>
</dbReference>
<feature type="compositionally biased region" description="Polar residues" evidence="1">
    <location>
        <begin position="1"/>
        <end position="17"/>
    </location>
</feature>
<feature type="region of interest" description="Disordered" evidence="1">
    <location>
        <begin position="1"/>
        <end position="95"/>
    </location>
</feature>
<dbReference type="OrthoDB" id="3642468at2759"/>
<dbReference type="PROSITE" id="PS50181">
    <property type="entry name" value="FBOX"/>
    <property type="match status" value="1"/>
</dbReference>
<evidence type="ECO:0000313" key="3">
    <source>
        <dbReference type="EMBL" id="KAH7368199.1"/>
    </source>
</evidence>
<feature type="compositionally biased region" description="Polar residues" evidence="1">
    <location>
        <begin position="29"/>
        <end position="44"/>
    </location>
</feature>
<evidence type="ECO:0000259" key="2">
    <source>
        <dbReference type="PROSITE" id="PS50181"/>
    </source>
</evidence>
<dbReference type="Pfam" id="PF12937">
    <property type="entry name" value="F-box-like"/>
    <property type="match status" value="1"/>
</dbReference>
<comment type="caution">
    <text evidence="3">The sequence shown here is derived from an EMBL/GenBank/DDBJ whole genome shotgun (WGS) entry which is preliminary data.</text>
</comment>
<name>A0A8K0TRM3_9PEZI</name>
<keyword evidence="4" id="KW-1185">Reference proteome</keyword>
<dbReference type="Proteomes" id="UP000813385">
    <property type="component" value="Unassembled WGS sequence"/>
</dbReference>
<dbReference type="CDD" id="cd09917">
    <property type="entry name" value="F-box_SF"/>
    <property type="match status" value="1"/>
</dbReference>
<evidence type="ECO:0000313" key="4">
    <source>
        <dbReference type="Proteomes" id="UP000813385"/>
    </source>
</evidence>
<dbReference type="InterPro" id="IPR001810">
    <property type="entry name" value="F-box_dom"/>
</dbReference>
<feature type="compositionally biased region" description="Basic residues" evidence="1">
    <location>
        <begin position="75"/>
        <end position="95"/>
    </location>
</feature>